<dbReference type="InterPro" id="IPR019974">
    <property type="entry name" value="XPG_CS"/>
</dbReference>
<dbReference type="CDD" id="cd10216">
    <property type="entry name" value="ASKHA_NBD_Arp1"/>
    <property type="match status" value="1"/>
</dbReference>
<evidence type="ECO:0000313" key="10">
    <source>
        <dbReference type="EMBL" id="TPX73707.1"/>
    </source>
</evidence>
<evidence type="ECO:0000259" key="9">
    <source>
        <dbReference type="SMART" id="SM00485"/>
    </source>
</evidence>
<dbReference type="GO" id="GO:0005634">
    <property type="term" value="C:nucleus"/>
    <property type="evidence" value="ECO:0007669"/>
    <property type="project" value="UniProtKB-SubCell"/>
</dbReference>
<dbReference type="SUPFAM" id="SSF88723">
    <property type="entry name" value="PIN domain-like"/>
    <property type="match status" value="1"/>
</dbReference>
<evidence type="ECO:0000256" key="5">
    <source>
        <dbReference type="ARBA" id="ARBA00083222"/>
    </source>
</evidence>
<feature type="domain" description="XPG N-terminal" evidence="9">
    <location>
        <begin position="319"/>
        <end position="415"/>
    </location>
</feature>
<dbReference type="InterPro" id="IPR020902">
    <property type="entry name" value="Actin/actin-like_CS"/>
</dbReference>
<dbReference type="SUPFAM" id="SSF47807">
    <property type="entry name" value="5' to 3' exonuclease, C-terminal subdomain"/>
    <property type="match status" value="1"/>
</dbReference>
<evidence type="ECO:0000256" key="1">
    <source>
        <dbReference type="ARBA" id="ARBA00004123"/>
    </source>
</evidence>
<dbReference type="InterPro" id="IPR006085">
    <property type="entry name" value="XPG_DNA_repair_N"/>
</dbReference>
<evidence type="ECO:0000256" key="3">
    <source>
        <dbReference type="ARBA" id="ARBA00073387"/>
    </source>
</evidence>
<dbReference type="Gene3D" id="1.10.150.20">
    <property type="entry name" value="5' to 3' exonuclease, C-terminal subdomain"/>
    <property type="match status" value="1"/>
</dbReference>
<feature type="region of interest" description="Disordered" evidence="7">
    <location>
        <begin position="937"/>
        <end position="964"/>
    </location>
</feature>
<dbReference type="Pfam" id="PF00752">
    <property type="entry name" value="XPG_N"/>
    <property type="match status" value="1"/>
</dbReference>
<dbReference type="PROSITE" id="PS00841">
    <property type="entry name" value="XPG_1"/>
    <property type="match status" value="1"/>
</dbReference>
<feature type="region of interest" description="Disordered" evidence="7">
    <location>
        <begin position="1648"/>
        <end position="1709"/>
    </location>
</feature>
<dbReference type="InterPro" id="IPR043129">
    <property type="entry name" value="ATPase_NBD"/>
</dbReference>
<reference evidence="10 11" key="1">
    <citation type="journal article" date="2019" name="Sci. Rep.">
        <title>Comparative genomics of chytrid fungi reveal insights into the obligate biotrophic and pathogenic lifestyle of Synchytrium endobioticum.</title>
        <authorList>
            <person name="van de Vossenberg B.T.L.H."/>
            <person name="Warris S."/>
            <person name="Nguyen H.D.T."/>
            <person name="van Gent-Pelzer M.P.E."/>
            <person name="Joly D.L."/>
            <person name="van de Geest H.C."/>
            <person name="Bonants P.J.M."/>
            <person name="Smith D.S."/>
            <person name="Levesque C.A."/>
            <person name="van der Lee T.A.J."/>
        </authorList>
    </citation>
    <scope>NUCLEOTIDE SEQUENCE [LARGE SCALE GENOMIC DNA]</scope>
    <source>
        <strain evidence="10 11">CBS 675.73</strain>
    </source>
</reference>
<dbReference type="InterPro" id="IPR036279">
    <property type="entry name" value="5-3_exonuclease_C_sf"/>
</dbReference>
<dbReference type="CDD" id="cd09868">
    <property type="entry name" value="PIN_XPG_RAD2"/>
    <property type="match status" value="2"/>
</dbReference>
<feature type="region of interest" description="Disordered" evidence="7">
    <location>
        <begin position="1268"/>
        <end position="1298"/>
    </location>
</feature>
<dbReference type="FunFam" id="3.30.420.40:FF:000502">
    <property type="entry name" value="Actin-Related Proteins"/>
    <property type="match status" value="1"/>
</dbReference>
<dbReference type="Gene3D" id="3.40.50.1010">
    <property type="entry name" value="5'-nuclease"/>
    <property type="match status" value="2"/>
</dbReference>
<feature type="compositionally biased region" description="Polar residues" evidence="7">
    <location>
        <begin position="1658"/>
        <end position="1668"/>
    </location>
</feature>
<feature type="region of interest" description="Disordered" evidence="7">
    <location>
        <begin position="467"/>
        <end position="490"/>
    </location>
</feature>
<dbReference type="PRINTS" id="PR00190">
    <property type="entry name" value="ACTIN"/>
</dbReference>
<dbReference type="OrthoDB" id="31113at2759"/>
<feature type="compositionally biased region" description="Polar residues" evidence="7">
    <location>
        <begin position="937"/>
        <end position="958"/>
    </location>
</feature>
<dbReference type="GO" id="GO:0004520">
    <property type="term" value="F:DNA endonuclease activity"/>
    <property type="evidence" value="ECO:0007669"/>
    <property type="project" value="TreeGrafter"/>
</dbReference>
<accession>A0A507FDQ4</accession>
<dbReference type="SMART" id="SM00484">
    <property type="entry name" value="XPGI"/>
    <property type="match status" value="1"/>
</dbReference>
<dbReference type="SMART" id="SM00268">
    <property type="entry name" value="ACTIN"/>
    <property type="match status" value="1"/>
</dbReference>
<dbReference type="STRING" id="246404.A0A507FDQ4"/>
<protein>
    <recommendedName>
        <fullName evidence="3">Centractin</fullName>
    </recommendedName>
    <alternativeName>
        <fullName evidence="4">Actin-like protein</fullName>
    </alternativeName>
    <alternativeName>
        <fullName evidence="5">Actin-related protein 1</fullName>
    </alternativeName>
</protein>
<dbReference type="PANTHER" id="PTHR16171">
    <property type="entry name" value="DNA REPAIR PROTEIN COMPLEMENTING XP-G CELLS-RELATED"/>
    <property type="match status" value="1"/>
</dbReference>
<dbReference type="SMART" id="SM00485">
    <property type="entry name" value="XPGN"/>
    <property type="match status" value="1"/>
</dbReference>
<dbReference type="InterPro" id="IPR006086">
    <property type="entry name" value="XPG-I_dom"/>
</dbReference>
<dbReference type="PROSITE" id="PS01132">
    <property type="entry name" value="ACTINS_ACT_LIKE"/>
    <property type="match status" value="1"/>
</dbReference>
<feature type="domain" description="XPG-I" evidence="8">
    <location>
        <begin position="1394"/>
        <end position="1463"/>
    </location>
</feature>
<comment type="subcellular location">
    <subcellularLocation>
        <location evidence="1">Nucleus</location>
    </subcellularLocation>
</comment>
<evidence type="ECO:0000313" key="11">
    <source>
        <dbReference type="Proteomes" id="UP000320333"/>
    </source>
</evidence>
<feature type="region of interest" description="Disordered" evidence="7">
    <location>
        <begin position="770"/>
        <end position="811"/>
    </location>
</feature>
<dbReference type="Gene3D" id="3.90.640.10">
    <property type="entry name" value="Actin, Chain A, domain 4"/>
    <property type="match status" value="1"/>
</dbReference>
<comment type="similarity">
    <text evidence="6">Belongs to the actin family.</text>
</comment>
<sequence>MAGAVEGDAFIGSRAQELRGLLRVKYPMEHGIVTDWADMERVWHHVYTEELKTLSEEHPVLLTEAPLNPRKNREIMAEIFFETFNVPAMYISIQAVLSLYASGRTTGIVLDSGDGVTHTVPVYEGFALPHAIRRIDVAGRDITEALQLHLRKSGVNLWGTSAEKEAARVVKESCCYVAGNPSREEKENMGRFEEFVLPDGNVVKLGAERFRAPEILFSPDLMGSESPGVHQIVVDAINKADMDLRKSLFSNIVLSGGTTILKGFPDRLLNEVKKLALKDVKIKISAPPERKYSTWIGGSILASLSTFKKMWLSADQYQGVKGLWKLLEKSSETVALETLAGKRLAVDASIWLFQFIKALRDKDGNAVAGAHVRGFFVRICKLLFHGIRPVFVFDGATPPLKRLTVSKRRERKTDANSSVERIAERLLQQRLKLHALESLKKQTELSDSAQPTPTVDLSNAVYMDEIPSVDNPNASATKRKSANSLDTMPKKPKFVTDAYDLPPQQQPLKTISSSDQRLLDPNDLTHFISQHLPSLATSVESPSLASLSQDLQYQIILTLKTKSREASASRVNDLAEILEREGATAFSQKQIDGLVRRNALTEKLYNVAKGETGYLSSSIPIKGLPTTAGTGKRIAGVRGKEFVLVRDETRGAGYAWHGNGGAVKVESEESDMKQAVGASLETYGRRNVDRILDGVDVDSSTDAVSNAQSQKRRHVPIILPKIVHTSADALNHSDPEDGFLVTVPAKESDDEDEIFVDVTTTELTTATPKTSTAAIDAKEAPLFSDSDDDDNDPISKPFPLLRPSNDSKPSSKIEIVRNKKKNNEYIDLYDTFVEDTMTPEQIMNLFEEKSQRSPKRGSPTSKATRAANLVGMSPVDIEKLFPADEPAAPLLQRTKTGETMVSDEMSVDDVMKLFEVQEKSASVEIIKDSPVLVPSQNLAESRGTQRYASDLNGNSKNSPVRAGDEVSLTEVSNHFGHVSDEMSVEEVMQMFKAQDTSAAMHTTPSNPPNESISKESIPSDNSNMQLLGAVANHVIAQDSSDLSVNQVMHLFDMQEARIKGSSSKGNQDHPSITVDAGDAQFVEAPAAEGAYGPHLPPQGSITLDTTLSNVSLFDPDVPVGELKLSADWFDFVPAHVVEHVPGCVEILLQASSIDTDEDWIESKIAQLDKRKSKLPELETEKISALEYLIGFLNEAAERRKNPISSVVDKVGMGSQNGADASLEFDAVAAKEMNGSETVAEVTTNGHVAEQMEDSSIEEVYLGEEAFDGASPASQPEAAAAAAFSRESSPALSDHSAHSLRRRIETLDANEDEIEIENGSFIQEDDMTDVPLANDNEDAAFLDFINQSKTVVGRQELSNQVASELDALMAQNRRDKRNAATISSDMIRECQDLLKLFGIPYITAPMEAESQCAWLASVDLVDGIITDDSDVFLFGGSNVYKNMFNSNKFVECYERSNIQRQLGLNRPHLILLAFLLGSDYTEGVDGIGVVSGLEILNEFCEDGLATAAVKGEMDVEAALEGLDAFRDWVLLIAKVRNLELPQDFPNRRVFDAYFRPEVNDNTDTFVWGNPDIEGIRIFMEDKVGYPAKKTNEILIPVIHELDKRLSAPQQTRLDQFFSISKSPAKAPSKRLENAVKTFKGLGAAGVVKNSKVSRKNTKKTASGNISNKIVASAMKSRKAKMAQMTSKANKKKGGKESSSDDSSGSSSESN</sequence>
<dbReference type="Proteomes" id="UP000320333">
    <property type="component" value="Unassembled WGS sequence"/>
</dbReference>
<dbReference type="FunFam" id="3.90.640.10:FF:000007">
    <property type="entry name" value="Actin like 7B"/>
    <property type="match status" value="1"/>
</dbReference>
<keyword evidence="2" id="KW-0539">Nucleus</keyword>
<dbReference type="GO" id="GO:0003697">
    <property type="term" value="F:single-stranded DNA binding"/>
    <property type="evidence" value="ECO:0007669"/>
    <property type="project" value="TreeGrafter"/>
</dbReference>
<keyword evidence="11" id="KW-1185">Reference proteome</keyword>
<dbReference type="GO" id="GO:0016788">
    <property type="term" value="F:hydrolase activity, acting on ester bonds"/>
    <property type="evidence" value="ECO:0007669"/>
    <property type="project" value="InterPro"/>
</dbReference>
<dbReference type="InterPro" id="IPR008918">
    <property type="entry name" value="HhH2"/>
</dbReference>
<evidence type="ECO:0000259" key="8">
    <source>
        <dbReference type="SMART" id="SM00484"/>
    </source>
</evidence>
<dbReference type="GO" id="GO:0005869">
    <property type="term" value="C:dynactin complex"/>
    <property type="evidence" value="ECO:0007669"/>
    <property type="project" value="UniProtKB-ARBA"/>
</dbReference>
<dbReference type="Gene3D" id="3.30.420.40">
    <property type="match status" value="2"/>
</dbReference>
<evidence type="ECO:0000256" key="7">
    <source>
        <dbReference type="SAM" id="MobiDB-lite"/>
    </source>
</evidence>
<dbReference type="PANTHER" id="PTHR16171:SF7">
    <property type="entry name" value="DNA REPAIR PROTEIN RAD2"/>
    <property type="match status" value="1"/>
</dbReference>
<feature type="compositionally biased region" description="Low complexity" evidence="7">
    <location>
        <begin position="1269"/>
        <end position="1290"/>
    </location>
</feature>
<name>A0A507FDQ4_9FUNG</name>
<dbReference type="SMART" id="SM00279">
    <property type="entry name" value="HhH2"/>
    <property type="match status" value="1"/>
</dbReference>
<dbReference type="InterPro" id="IPR004000">
    <property type="entry name" value="Actin"/>
</dbReference>
<proteinExistence type="inferred from homology"/>
<feature type="compositionally biased region" description="Low complexity" evidence="7">
    <location>
        <begin position="1699"/>
        <end position="1709"/>
    </location>
</feature>
<evidence type="ECO:0000256" key="2">
    <source>
        <dbReference type="ARBA" id="ARBA00023242"/>
    </source>
</evidence>
<gene>
    <name evidence="10" type="ORF">CcCBS67573_g05020</name>
</gene>
<dbReference type="Pfam" id="PF00867">
    <property type="entry name" value="XPG_I"/>
    <property type="match status" value="1"/>
</dbReference>
<organism evidence="10 11">
    <name type="scientific">Chytriomyces confervae</name>
    <dbReference type="NCBI Taxonomy" id="246404"/>
    <lineage>
        <taxon>Eukaryota</taxon>
        <taxon>Fungi</taxon>
        <taxon>Fungi incertae sedis</taxon>
        <taxon>Chytridiomycota</taxon>
        <taxon>Chytridiomycota incertae sedis</taxon>
        <taxon>Chytridiomycetes</taxon>
        <taxon>Chytridiales</taxon>
        <taxon>Chytriomycetaceae</taxon>
        <taxon>Chytriomyces</taxon>
    </lineage>
</organism>
<comment type="caution">
    <text evidence="10">The sequence shown here is derived from an EMBL/GenBank/DDBJ whole genome shotgun (WGS) entry which is preliminary data.</text>
</comment>
<evidence type="ECO:0000256" key="6">
    <source>
        <dbReference type="RuleBase" id="RU000487"/>
    </source>
</evidence>
<evidence type="ECO:0000256" key="4">
    <source>
        <dbReference type="ARBA" id="ARBA00076361"/>
    </source>
</evidence>
<dbReference type="EMBL" id="QEAP01000169">
    <property type="protein sequence ID" value="TPX73707.1"/>
    <property type="molecule type" value="Genomic_DNA"/>
</dbReference>
<dbReference type="SUPFAM" id="SSF53067">
    <property type="entry name" value="Actin-like ATPase domain"/>
    <property type="match status" value="2"/>
</dbReference>
<feature type="compositionally biased region" description="Polar residues" evidence="7">
    <location>
        <begin position="470"/>
        <end position="486"/>
    </location>
</feature>
<dbReference type="InterPro" id="IPR029060">
    <property type="entry name" value="PIN-like_dom_sf"/>
</dbReference>
<dbReference type="Pfam" id="PF00022">
    <property type="entry name" value="Actin"/>
    <property type="match status" value="1"/>
</dbReference>
<dbReference type="PROSITE" id="PS00842">
    <property type="entry name" value="XPG_2"/>
    <property type="match status" value="1"/>
</dbReference>